<feature type="region of interest" description="Disordered" evidence="1">
    <location>
        <begin position="1"/>
        <end position="50"/>
    </location>
</feature>
<feature type="compositionally biased region" description="Polar residues" evidence="1">
    <location>
        <begin position="38"/>
        <end position="50"/>
    </location>
</feature>
<dbReference type="InterPro" id="IPR028020">
    <property type="entry name" value="ASX_DEUBAD_dom"/>
</dbReference>
<evidence type="ECO:0000313" key="4">
    <source>
        <dbReference type="Proteomes" id="UP000700596"/>
    </source>
</evidence>
<feature type="region of interest" description="Disordered" evidence="1">
    <location>
        <begin position="155"/>
        <end position="198"/>
    </location>
</feature>
<feature type="compositionally biased region" description="Basic and acidic residues" evidence="1">
    <location>
        <begin position="106"/>
        <end position="116"/>
    </location>
</feature>
<reference evidence="3" key="1">
    <citation type="journal article" date="2021" name="Nat. Commun.">
        <title>Genetic determinants of endophytism in the Arabidopsis root mycobiome.</title>
        <authorList>
            <person name="Mesny F."/>
            <person name="Miyauchi S."/>
            <person name="Thiergart T."/>
            <person name="Pickel B."/>
            <person name="Atanasova L."/>
            <person name="Karlsson M."/>
            <person name="Huettel B."/>
            <person name="Barry K.W."/>
            <person name="Haridas S."/>
            <person name="Chen C."/>
            <person name="Bauer D."/>
            <person name="Andreopoulos W."/>
            <person name="Pangilinan J."/>
            <person name="LaButti K."/>
            <person name="Riley R."/>
            <person name="Lipzen A."/>
            <person name="Clum A."/>
            <person name="Drula E."/>
            <person name="Henrissat B."/>
            <person name="Kohler A."/>
            <person name="Grigoriev I.V."/>
            <person name="Martin F.M."/>
            <person name="Hacquard S."/>
        </authorList>
    </citation>
    <scope>NUCLEOTIDE SEQUENCE</scope>
    <source>
        <strain evidence="3">MPI-CAGE-CH-0243</strain>
    </source>
</reference>
<dbReference type="Pfam" id="PF13919">
    <property type="entry name" value="ASXH"/>
    <property type="match status" value="1"/>
</dbReference>
<name>A0A9P9DFB6_9PLEO</name>
<evidence type="ECO:0000259" key="2">
    <source>
        <dbReference type="Pfam" id="PF13919"/>
    </source>
</evidence>
<accession>A0A9P9DFB6</accession>
<evidence type="ECO:0000313" key="3">
    <source>
        <dbReference type="EMBL" id="KAH7117952.1"/>
    </source>
</evidence>
<keyword evidence="4" id="KW-1185">Reference proteome</keyword>
<feature type="domain" description="ASX DEUBAD" evidence="2">
    <location>
        <begin position="202"/>
        <end position="331"/>
    </location>
</feature>
<feature type="compositionally biased region" description="Basic and acidic residues" evidence="1">
    <location>
        <begin position="178"/>
        <end position="190"/>
    </location>
</feature>
<feature type="compositionally biased region" description="Low complexity" evidence="1">
    <location>
        <begin position="17"/>
        <end position="28"/>
    </location>
</feature>
<gene>
    <name evidence="3" type="ORF">B0J11DRAFT_96166</name>
</gene>
<proteinExistence type="predicted"/>
<dbReference type="Proteomes" id="UP000700596">
    <property type="component" value="Unassembled WGS sequence"/>
</dbReference>
<comment type="caution">
    <text evidence="3">The sequence shown here is derived from an EMBL/GenBank/DDBJ whole genome shotgun (WGS) entry which is preliminary data.</text>
</comment>
<dbReference type="OrthoDB" id="2289918at2759"/>
<dbReference type="AlphaFoldDB" id="A0A9P9DFB6"/>
<evidence type="ECO:0000256" key="1">
    <source>
        <dbReference type="SAM" id="MobiDB-lite"/>
    </source>
</evidence>
<sequence length="342" mass="37884">MSLPVRLPSIPGPDPLTPQHSPQSQTPPEASRSHLEPKTSSNNSLPSVCNQELIDPANNATMGCLDLFLSSSSLSSPASTQPPTPVNKSTKRMDKPPTSSSAENDESSHGQDESITRKSKPSKVLRKNQNHVSNLDSLDSIKSLPPKASKVIRRTLAKKKEKTPPSPPVSTRPSRTRKAPERFTDIKEAPKPTPAPRVTASKVFDPTFITTSSTSRLVKADVFHMLLENAAWSSLSAADMTAVLQRLPPTAANINLLSKTMVDDETEVNRPKELGINYTLFRTDVAKFQQDLYHGHLARGWQQHAEQAMIDRAAGRFDQWKFEESERWWGQNMESFDESVNE</sequence>
<organism evidence="3 4">
    <name type="scientific">Dendryphion nanum</name>
    <dbReference type="NCBI Taxonomy" id="256645"/>
    <lineage>
        <taxon>Eukaryota</taxon>
        <taxon>Fungi</taxon>
        <taxon>Dikarya</taxon>
        <taxon>Ascomycota</taxon>
        <taxon>Pezizomycotina</taxon>
        <taxon>Dothideomycetes</taxon>
        <taxon>Pleosporomycetidae</taxon>
        <taxon>Pleosporales</taxon>
        <taxon>Torulaceae</taxon>
        <taxon>Dendryphion</taxon>
    </lineage>
</organism>
<protein>
    <submittedName>
        <fullName evidence="3">Asx homology domain-containing protein</fullName>
    </submittedName>
</protein>
<feature type="region of interest" description="Disordered" evidence="1">
    <location>
        <begin position="71"/>
        <end position="131"/>
    </location>
</feature>
<feature type="compositionally biased region" description="Basic residues" evidence="1">
    <location>
        <begin position="117"/>
        <end position="129"/>
    </location>
</feature>
<dbReference type="EMBL" id="JAGMWT010000013">
    <property type="protein sequence ID" value="KAH7117952.1"/>
    <property type="molecule type" value="Genomic_DNA"/>
</dbReference>